<comment type="function">
    <text evidence="1">Essential factor for the assembly of mitochondrial NADH:ubiquinone oxidoreductase complex (complex I).</text>
</comment>
<evidence type="ECO:0000256" key="5">
    <source>
        <dbReference type="ARBA" id="ARBA00022792"/>
    </source>
</evidence>
<proteinExistence type="inferred from homology"/>
<evidence type="ECO:0000256" key="1">
    <source>
        <dbReference type="ARBA" id="ARBA00004069"/>
    </source>
</evidence>
<dbReference type="SUPFAM" id="SSF64076">
    <property type="entry name" value="MTH938-like"/>
    <property type="match status" value="1"/>
</dbReference>
<dbReference type="GO" id="GO:0005634">
    <property type="term" value="C:nucleus"/>
    <property type="evidence" value="ECO:0007669"/>
    <property type="project" value="UniProtKB-SubCell"/>
</dbReference>
<dbReference type="GO" id="GO:0032981">
    <property type="term" value="P:mitochondrial respiratory chain complex I assembly"/>
    <property type="evidence" value="ECO:0007669"/>
    <property type="project" value="InterPro"/>
</dbReference>
<dbReference type="GO" id="GO:0005743">
    <property type="term" value="C:mitochondrial inner membrane"/>
    <property type="evidence" value="ECO:0007669"/>
    <property type="project" value="UniProtKB-SubCell"/>
</dbReference>
<reference evidence="11" key="2">
    <citation type="submission" date="2025-08" db="UniProtKB">
        <authorList>
            <consortium name="Ensembl"/>
        </authorList>
    </citation>
    <scope>IDENTIFICATION</scope>
</reference>
<evidence type="ECO:0000256" key="7">
    <source>
        <dbReference type="ARBA" id="ARBA00023136"/>
    </source>
</evidence>
<keyword evidence="7" id="KW-0472">Membrane</keyword>
<evidence type="ECO:0000256" key="10">
    <source>
        <dbReference type="SAM" id="MobiDB-lite"/>
    </source>
</evidence>
<keyword evidence="8" id="KW-0539">Nucleus</keyword>
<feature type="compositionally biased region" description="Polar residues" evidence="10">
    <location>
        <begin position="116"/>
        <end position="128"/>
    </location>
</feature>
<gene>
    <name evidence="11" type="primary">NDUFAF3</name>
    <name evidence="11" type="synonym">ndufaf3</name>
</gene>
<feature type="region of interest" description="Disordered" evidence="10">
    <location>
        <begin position="90"/>
        <end position="128"/>
    </location>
</feature>
<keyword evidence="6" id="KW-0496">Mitochondrion</keyword>
<dbReference type="Gene3D" id="3.40.1230.10">
    <property type="entry name" value="MTH938-like"/>
    <property type="match status" value="1"/>
</dbReference>
<accession>A0A8C9R284</accession>
<dbReference type="Pfam" id="PF04430">
    <property type="entry name" value="DUF498"/>
    <property type="match status" value="1"/>
</dbReference>
<dbReference type="GeneTree" id="ENSGT00390000018312"/>
<comment type="subcellular location">
    <subcellularLocation>
        <location evidence="3">Mitochondrion inner membrane</location>
    </subcellularLocation>
    <subcellularLocation>
        <location evidence="2">Nucleus</location>
    </subcellularLocation>
</comment>
<evidence type="ECO:0000256" key="6">
    <source>
        <dbReference type="ARBA" id="ARBA00023128"/>
    </source>
</evidence>
<evidence type="ECO:0000256" key="8">
    <source>
        <dbReference type="ARBA" id="ARBA00023242"/>
    </source>
</evidence>
<dbReference type="Ensembl" id="ENSSFOT00015009498.2">
    <property type="protein sequence ID" value="ENSSFOP00015009370.2"/>
    <property type="gene ID" value="ENSSFOG00015006098.2"/>
</dbReference>
<evidence type="ECO:0000256" key="9">
    <source>
        <dbReference type="ARBA" id="ARBA00049984"/>
    </source>
</evidence>
<sequence length="351" mass="37803">MPLVILSCTSLHGFHCFCFQTEGHGDGPGATALRTDTHTHTHSLCLFTVHFVRPCVCEFNEAVTVRLSLYTDFPVCVCVCVCVRERKRHTHTHPVPPDPQGAAAQKLSSRRRGGATRQSATQRIGSDWNGTERNGTSLSFFLSSLFSPLCPVDPPPFLLQSPRSMALRCGSSGLLVRRGLRLAVRAGGAGPPASLPGPSAAARGHRLAPGDDELYQRTTVSIMRKEPHGGVLVQSYGPRGFTVDGNRAVGPCALLPPAILQWNVGSYEDISVDSLSLFHLLEPRIELLVLGTGAHVERLKPEVLAFLKTKGIAVEIQDTPNACATFNFLSGERRVVAAGLIPPPVVQKDDP</sequence>
<protein>
    <recommendedName>
        <fullName evidence="4">NADH dehydrogenase [ubiquinone] 1 alpha subcomplex assembly factor 3</fullName>
    </recommendedName>
</protein>
<name>A0A8C9R284_SCLFO</name>
<dbReference type="OrthoDB" id="20681at2759"/>
<organism evidence="11 12">
    <name type="scientific">Scleropages formosus</name>
    <name type="common">Asian bonytongue</name>
    <name type="synonym">Osteoglossum formosum</name>
    <dbReference type="NCBI Taxonomy" id="113540"/>
    <lineage>
        <taxon>Eukaryota</taxon>
        <taxon>Metazoa</taxon>
        <taxon>Chordata</taxon>
        <taxon>Craniata</taxon>
        <taxon>Vertebrata</taxon>
        <taxon>Euteleostomi</taxon>
        <taxon>Actinopterygii</taxon>
        <taxon>Neopterygii</taxon>
        <taxon>Teleostei</taxon>
        <taxon>Osteoglossocephala</taxon>
        <taxon>Osteoglossomorpha</taxon>
        <taxon>Osteoglossiformes</taxon>
        <taxon>Osteoglossidae</taxon>
        <taxon>Scleropages</taxon>
    </lineage>
</organism>
<evidence type="ECO:0000313" key="11">
    <source>
        <dbReference type="Ensembl" id="ENSSFOP00015009370.2"/>
    </source>
</evidence>
<dbReference type="FunFam" id="3.40.1230.10:FF:000002">
    <property type="entry name" value="NADH dehydrogenase [ubiquinone] 1 alpha subcomplex assembly factor 3"/>
    <property type="match status" value="1"/>
</dbReference>
<evidence type="ECO:0000256" key="3">
    <source>
        <dbReference type="ARBA" id="ARBA00004273"/>
    </source>
</evidence>
<dbReference type="CDD" id="cd05125">
    <property type="entry name" value="Mth938_2P1-like"/>
    <property type="match status" value="1"/>
</dbReference>
<dbReference type="PANTHER" id="PTHR21192:SF2">
    <property type="entry name" value="NADH DEHYDROGENASE [UBIQUINONE] 1 ALPHA SUBCOMPLEX ASSEMBLY FACTOR 3"/>
    <property type="match status" value="1"/>
</dbReference>
<dbReference type="PANTHER" id="PTHR21192">
    <property type="entry name" value="NUCLEAR PROTEIN E3-3"/>
    <property type="match status" value="1"/>
</dbReference>
<dbReference type="Proteomes" id="UP000694397">
    <property type="component" value="Chromosome 5"/>
</dbReference>
<dbReference type="InterPro" id="IPR007523">
    <property type="entry name" value="NDUFAF3/AAMDC"/>
</dbReference>
<comment type="similarity">
    <text evidence="9">Belongs to the NDUFAF3 family.</text>
</comment>
<evidence type="ECO:0000256" key="4">
    <source>
        <dbReference type="ARBA" id="ARBA00021776"/>
    </source>
</evidence>
<reference evidence="11" key="3">
    <citation type="submission" date="2025-09" db="UniProtKB">
        <authorList>
            <consortium name="Ensembl"/>
        </authorList>
    </citation>
    <scope>IDENTIFICATION</scope>
</reference>
<dbReference type="AlphaFoldDB" id="A0A8C9R284"/>
<keyword evidence="5" id="KW-0999">Mitochondrion inner membrane</keyword>
<dbReference type="InterPro" id="IPR036748">
    <property type="entry name" value="MTH938-like_sf"/>
</dbReference>
<reference evidence="11 12" key="1">
    <citation type="submission" date="2019-04" db="EMBL/GenBank/DDBJ databases">
        <authorList>
            <consortium name="Wellcome Sanger Institute Data Sharing"/>
        </authorList>
    </citation>
    <scope>NUCLEOTIDE SEQUENCE [LARGE SCALE GENOMIC DNA]</scope>
</reference>
<evidence type="ECO:0000256" key="2">
    <source>
        <dbReference type="ARBA" id="ARBA00004123"/>
    </source>
</evidence>
<keyword evidence="12" id="KW-1185">Reference proteome</keyword>
<dbReference type="InterPro" id="IPR034095">
    <property type="entry name" value="NDUF3"/>
</dbReference>
<evidence type="ECO:0000313" key="12">
    <source>
        <dbReference type="Proteomes" id="UP000694397"/>
    </source>
</evidence>